<proteinExistence type="predicted"/>
<sequence length="100" mass="12170">MRRNLVKREEEEDGDAKAFLDWEMKVDQVLDYFDYSYYQKVRMVTYKFIGYASVEIREGRTRHVDTWLDLRREMRSRFVPTSYAGLVQHTTKVVTRVQKH</sequence>
<keyword evidence="2" id="KW-1185">Reference proteome</keyword>
<dbReference type="EMBL" id="QJKJ01000858">
    <property type="protein sequence ID" value="RDY10353.1"/>
    <property type="molecule type" value="Genomic_DNA"/>
</dbReference>
<gene>
    <name evidence="1" type="ORF">CR513_05143</name>
</gene>
<dbReference type="Proteomes" id="UP000257109">
    <property type="component" value="Unassembled WGS sequence"/>
</dbReference>
<organism evidence="1 2">
    <name type="scientific">Mucuna pruriens</name>
    <name type="common">Velvet bean</name>
    <name type="synonym">Dolichos pruriens</name>
    <dbReference type="NCBI Taxonomy" id="157652"/>
    <lineage>
        <taxon>Eukaryota</taxon>
        <taxon>Viridiplantae</taxon>
        <taxon>Streptophyta</taxon>
        <taxon>Embryophyta</taxon>
        <taxon>Tracheophyta</taxon>
        <taxon>Spermatophyta</taxon>
        <taxon>Magnoliopsida</taxon>
        <taxon>eudicotyledons</taxon>
        <taxon>Gunneridae</taxon>
        <taxon>Pentapetalae</taxon>
        <taxon>rosids</taxon>
        <taxon>fabids</taxon>
        <taxon>Fabales</taxon>
        <taxon>Fabaceae</taxon>
        <taxon>Papilionoideae</taxon>
        <taxon>50 kb inversion clade</taxon>
        <taxon>NPAAA clade</taxon>
        <taxon>indigoferoid/millettioid clade</taxon>
        <taxon>Phaseoleae</taxon>
        <taxon>Mucuna</taxon>
    </lineage>
</organism>
<dbReference type="OrthoDB" id="1934635at2759"/>
<reference evidence="1" key="1">
    <citation type="submission" date="2018-05" db="EMBL/GenBank/DDBJ databases">
        <title>Draft genome of Mucuna pruriens seed.</title>
        <authorList>
            <person name="Nnadi N.E."/>
            <person name="Vos R."/>
            <person name="Hasami M.H."/>
            <person name="Devisetty U.K."/>
            <person name="Aguiy J.C."/>
        </authorList>
    </citation>
    <scope>NUCLEOTIDE SEQUENCE [LARGE SCALE GENOMIC DNA]</scope>
    <source>
        <strain evidence="1">JCA_2017</strain>
    </source>
</reference>
<evidence type="ECO:0000313" key="1">
    <source>
        <dbReference type="EMBL" id="RDY10353.1"/>
    </source>
</evidence>
<feature type="non-terminal residue" evidence="1">
    <location>
        <position position="1"/>
    </location>
</feature>
<evidence type="ECO:0008006" key="3">
    <source>
        <dbReference type="Google" id="ProtNLM"/>
    </source>
</evidence>
<evidence type="ECO:0000313" key="2">
    <source>
        <dbReference type="Proteomes" id="UP000257109"/>
    </source>
</evidence>
<protein>
    <recommendedName>
        <fullName evidence="3">Retrotransposon gag domain-containing protein</fullName>
    </recommendedName>
</protein>
<accession>A0A371I5Q0</accession>
<dbReference type="AlphaFoldDB" id="A0A371I5Q0"/>
<name>A0A371I5Q0_MUCPR</name>
<comment type="caution">
    <text evidence="1">The sequence shown here is derived from an EMBL/GenBank/DDBJ whole genome shotgun (WGS) entry which is preliminary data.</text>
</comment>